<dbReference type="InterPro" id="IPR036116">
    <property type="entry name" value="FN3_sf"/>
</dbReference>
<dbReference type="InterPro" id="IPR013783">
    <property type="entry name" value="Ig-like_fold"/>
</dbReference>
<evidence type="ECO:0000313" key="2">
    <source>
        <dbReference type="EMBL" id="KAF5901772.1"/>
    </source>
</evidence>
<evidence type="ECO:0000259" key="1">
    <source>
        <dbReference type="PROSITE" id="PS50853"/>
    </source>
</evidence>
<name>A0A8J4X2G1_CLAMG</name>
<feature type="non-terminal residue" evidence="2">
    <location>
        <position position="1"/>
    </location>
</feature>
<dbReference type="InterPro" id="IPR003961">
    <property type="entry name" value="FN3_dom"/>
</dbReference>
<accession>A0A8J4X2G1</accession>
<feature type="non-terminal residue" evidence="2">
    <location>
        <position position="68"/>
    </location>
</feature>
<reference evidence="2" key="1">
    <citation type="submission" date="2020-07" db="EMBL/GenBank/DDBJ databases">
        <title>Clarias magur genome sequencing, assembly and annotation.</title>
        <authorList>
            <person name="Kushwaha B."/>
            <person name="Kumar R."/>
            <person name="Das P."/>
            <person name="Joshi C.G."/>
            <person name="Kumar D."/>
            <person name="Nagpure N.S."/>
            <person name="Pandey M."/>
            <person name="Agarwal S."/>
            <person name="Srivastava S."/>
            <person name="Singh M."/>
            <person name="Sahoo L."/>
            <person name="Jayasankar P."/>
            <person name="Meher P.K."/>
            <person name="Koringa P.G."/>
            <person name="Iquebal M.A."/>
            <person name="Das S.P."/>
            <person name="Bit A."/>
            <person name="Patnaik S."/>
            <person name="Patel N."/>
            <person name="Shah T.M."/>
            <person name="Hinsu A."/>
            <person name="Jena J.K."/>
        </authorList>
    </citation>
    <scope>NUCLEOTIDE SEQUENCE</scope>
    <source>
        <strain evidence="2">CIFAMagur01</strain>
        <tissue evidence="2">Testis</tissue>
    </source>
</reference>
<evidence type="ECO:0000313" key="3">
    <source>
        <dbReference type="Proteomes" id="UP000727407"/>
    </source>
</evidence>
<gene>
    <name evidence="2" type="primary">chl1</name>
    <name evidence="2" type="ORF">DAT39_008498</name>
</gene>
<dbReference type="EMBL" id="QNUK01000105">
    <property type="protein sequence ID" value="KAF5901772.1"/>
    <property type="molecule type" value="Genomic_DNA"/>
</dbReference>
<dbReference type="Gene3D" id="2.60.40.10">
    <property type="entry name" value="Immunoglobulins"/>
    <property type="match status" value="1"/>
</dbReference>
<dbReference type="OrthoDB" id="6244967at2759"/>
<dbReference type="Pfam" id="PF00041">
    <property type="entry name" value="fn3"/>
    <property type="match status" value="1"/>
</dbReference>
<dbReference type="SUPFAM" id="SSF49265">
    <property type="entry name" value="Fibronectin type III"/>
    <property type="match status" value="1"/>
</dbReference>
<protein>
    <submittedName>
        <fullName evidence="2">Neural cell adhesion molecule L1-like protein isoform X1</fullName>
    </submittedName>
</protein>
<organism evidence="2 3">
    <name type="scientific">Clarias magur</name>
    <name type="common">Asian catfish</name>
    <name type="synonym">Macropteronotus magur</name>
    <dbReference type="NCBI Taxonomy" id="1594786"/>
    <lineage>
        <taxon>Eukaryota</taxon>
        <taxon>Metazoa</taxon>
        <taxon>Chordata</taxon>
        <taxon>Craniata</taxon>
        <taxon>Vertebrata</taxon>
        <taxon>Euteleostomi</taxon>
        <taxon>Actinopterygii</taxon>
        <taxon>Neopterygii</taxon>
        <taxon>Teleostei</taxon>
        <taxon>Ostariophysi</taxon>
        <taxon>Siluriformes</taxon>
        <taxon>Clariidae</taxon>
        <taxon>Clarias</taxon>
    </lineage>
</organism>
<dbReference type="PROSITE" id="PS50853">
    <property type="entry name" value="FN3"/>
    <property type="match status" value="1"/>
</dbReference>
<proteinExistence type="predicted"/>
<comment type="caution">
    <text evidence="2">The sequence shown here is derived from an EMBL/GenBank/DDBJ whole genome shotgun (WGS) entry which is preliminary data.</text>
</comment>
<dbReference type="CDD" id="cd00063">
    <property type="entry name" value="FN3"/>
    <property type="match status" value="1"/>
</dbReference>
<sequence>VHWWRLRSLLNSRKVDGDKRTAMFPGDRNHALISGLQPFSEYGLSVMVYNGRGNGPGSQPINFKTPEG</sequence>
<keyword evidence="3" id="KW-1185">Reference proteome</keyword>
<dbReference type="Proteomes" id="UP000727407">
    <property type="component" value="Unassembled WGS sequence"/>
</dbReference>
<dbReference type="AlphaFoldDB" id="A0A8J4X2G1"/>
<feature type="domain" description="Fibronectin type-III" evidence="1">
    <location>
        <begin position="1"/>
        <end position="68"/>
    </location>
</feature>